<keyword evidence="2" id="KW-0472">Membrane</keyword>
<feature type="compositionally biased region" description="Basic and acidic residues" evidence="1">
    <location>
        <begin position="8"/>
        <end position="19"/>
    </location>
</feature>
<sequence length="270" mass="30565">MFGFRKKKSEDQGSDHGDENAPTESESNGNQDPQQEEDSEEKKGFFSRFKGMKKRDPLNPPPECFSRPLQLPQGQMPFPTFEVSCKGRLLDFGWAEEYPGDVLAAHDIQEPEWTRFLEDLVITASLKPRDRIVSHAIPMAMGVGLYGILICNAVKRIMRRGKANGVASVVDIWNACYFQVREVKVTLMRGDKAISGAEAEDEDSSDSSSDEDNDDENKRESQDQEEKKEGEEDDENNDRASPYYLVIEFQPIDPQNQTVVPLDNYTDDQS</sequence>
<evidence type="ECO:0000256" key="1">
    <source>
        <dbReference type="SAM" id="MobiDB-lite"/>
    </source>
</evidence>
<gene>
    <name evidence="3" type="ORF">INT44_002825</name>
</gene>
<name>A0A8H7Q8A3_9FUNG</name>
<proteinExistence type="predicted"/>
<keyword evidence="2" id="KW-0812">Transmembrane</keyword>
<feature type="region of interest" description="Disordered" evidence="1">
    <location>
        <begin position="1"/>
        <end position="62"/>
    </location>
</feature>
<feature type="transmembrane region" description="Helical" evidence="2">
    <location>
        <begin position="132"/>
        <end position="154"/>
    </location>
</feature>
<dbReference type="AlphaFoldDB" id="A0A8H7Q8A3"/>
<dbReference type="Pfam" id="PF15496">
    <property type="entry name" value="DUF4646"/>
    <property type="match status" value="1"/>
</dbReference>
<accession>A0A8H7Q8A3</accession>
<evidence type="ECO:0000313" key="4">
    <source>
        <dbReference type="Proteomes" id="UP000612746"/>
    </source>
</evidence>
<reference evidence="3" key="1">
    <citation type="submission" date="2020-12" db="EMBL/GenBank/DDBJ databases">
        <title>Metabolic potential, ecology and presence of endohyphal bacteria is reflected in genomic diversity of Mucoromycotina.</title>
        <authorList>
            <person name="Muszewska A."/>
            <person name="Okrasinska A."/>
            <person name="Steczkiewicz K."/>
            <person name="Drgas O."/>
            <person name="Orlowska M."/>
            <person name="Perlinska-Lenart U."/>
            <person name="Aleksandrzak-Piekarczyk T."/>
            <person name="Szatraj K."/>
            <person name="Zielenkiewicz U."/>
            <person name="Pilsyk S."/>
            <person name="Malc E."/>
            <person name="Mieczkowski P."/>
            <person name="Kruszewska J.S."/>
            <person name="Biernat P."/>
            <person name="Pawlowska J."/>
        </authorList>
    </citation>
    <scope>NUCLEOTIDE SEQUENCE</scope>
    <source>
        <strain evidence="3">WA0000051536</strain>
    </source>
</reference>
<feature type="compositionally biased region" description="Basic and acidic residues" evidence="1">
    <location>
        <begin position="216"/>
        <end position="230"/>
    </location>
</feature>
<keyword evidence="4" id="KW-1185">Reference proteome</keyword>
<feature type="region of interest" description="Disordered" evidence="1">
    <location>
        <begin position="195"/>
        <end position="270"/>
    </location>
</feature>
<evidence type="ECO:0000256" key="2">
    <source>
        <dbReference type="SAM" id="Phobius"/>
    </source>
</evidence>
<dbReference type="Proteomes" id="UP000612746">
    <property type="component" value="Unassembled WGS sequence"/>
</dbReference>
<feature type="compositionally biased region" description="Polar residues" evidence="1">
    <location>
        <begin position="22"/>
        <end position="33"/>
    </location>
</feature>
<dbReference type="OrthoDB" id="5314275at2759"/>
<comment type="caution">
    <text evidence="3">The sequence shown here is derived from an EMBL/GenBank/DDBJ whole genome shotgun (WGS) entry which is preliminary data.</text>
</comment>
<keyword evidence="2" id="KW-1133">Transmembrane helix</keyword>
<protein>
    <submittedName>
        <fullName evidence="3">Uncharacterized protein</fullName>
    </submittedName>
</protein>
<feature type="compositionally biased region" description="Acidic residues" evidence="1">
    <location>
        <begin position="198"/>
        <end position="215"/>
    </location>
</feature>
<dbReference type="EMBL" id="JAEPRA010000004">
    <property type="protein sequence ID" value="KAG2186601.1"/>
    <property type="molecule type" value="Genomic_DNA"/>
</dbReference>
<evidence type="ECO:0000313" key="3">
    <source>
        <dbReference type="EMBL" id="KAG2186601.1"/>
    </source>
</evidence>
<dbReference type="InterPro" id="IPR028018">
    <property type="entry name" value="DUF4646"/>
</dbReference>
<organism evidence="3 4">
    <name type="scientific">Umbelopsis vinacea</name>
    <dbReference type="NCBI Taxonomy" id="44442"/>
    <lineage>
        <taxon>Eukaryota</taxon>
        <taxon>Fungi</taxon>
        <taxon>Fungi incertae sedis</taxon>
        <taxon>Mucoromycota</taxon>
        <taxon>Mucoromycotina</taxon>
        <taxon>Umbelopsidomycetes</taxon>
        <taxon>Umbelopsidales</taxon>
        <taxon>Umbelopsidaceae</taxon>
        <taxon>Umbelopsis</taxon>
    </lineage>
</organism>